<dbReference type="EMBL" id="CP054038">
    <property type="protein sequence ID" value="QKJ19617.1"/>
    <property type="molecule type" value="Genomic_DNA"/>
</dbReference>
<accession>A0A7D4QCV7</accession>
<sequence length="388" mass="40385">MNLDVASVMVMSALVVNVSGILFITETLLRRDEGAGRVWSIAFLAAMLTTLAYTVWAQDAGAWWAVAVGNAAFVAGTGTMWLGAHKYNARPMRWSVVAVIAASLAAGAAVLAEGPGGGDWAGVLWMFVPLIVFAALGAYECIVGAMRESRTAWVLGAVLALQSGWYIARTTALLVGGVDSALFLDSFGTIPTSFLTVVLTIVGVVVLSVLRAARAPMRGYLNAGQSGSVRGGILDADVIAFALEGLCDRAEQRREMIAVIAVRIEDLDQISTAFGSETAQSVAETWRAGVRRHAPSNALVGEDGLVGLLVGTLVDSATIAQRQAGRIYRELFDDLGEVAGGVIPVVGVGVALSDTAGYDANVLIRLAGDAADRAMASVESSVLIADGR</sequence>
<feature type="transmembrane region" description="Helical" evidence="1">
    <location>
        <begin position="188"/>
        <end position="210"/>
    </location>
</feature>
<protein>
    <recommendedName>
        <fullName evidence="4">GGDEF domain-containing protein</fullName>
    </recommendedName>
</protein>
<keyword evidence="1" id="KW-1133">Transmembrane helix</keyword>
<keyword evidence="1" id="KW-0812">Transmembrane</keyword>
<keyword evidence="1" id="KW-0472">Membrane</keyword>
<dbReference type="Proteomes" id="UP000502498">
    <property type="component" value="Chromosome"/>
</dbReference>
<feature type="transmembrane region" description="Helical" evidence="1">
    <location>
        <begin position="94"/>
        <end position="114"/>
    </location>
</feature>
<feature type="transmembrane region" description="Helical" evidence="1">
    <location>
        <begin position="120"/>
        <end position="139"/>
    </location>
</feature>
<feature type="transmembrane region" description="Helical" evidence="1">
    <location>
        <begin position="151"/>
        <end position="168"/>
    </location>
</feature>
<dbReference type="RefSeq" id="WP_172990054.1">
    <property type="nucleotide sequence ID" value="NZ_CP054038.1"/>
</dbReference>
<dbReference type="AlphaFoldDB" id="A0A7D4QCV7"/>
<feature type="transmembrane region" description="Helical" evidence="1">
    <location>
        <begin position="62"/>
        <end position="82"/>
    </location>
</feature>
<evidence type="ECO:0000313" key="2">
    <source>
        <dbReference type="EMBL" id="QKJ19617.1"/>
    </source>
</evidence>
<feature type="transmembrane region" description="Helical" evidence="1">
    <location>
        <begin position="37"/>
        <end position="56"/>
    </location>
</feature>
<organism evidence="2 3">
    <name type="scientific">Microbacterium hominis</name>
    <dbReference type="NCBI Taxonomy" id="162426"/>
    <lineage>
        <taxon>Bacteria</taxon>
        <taxon>Bacillati</taxon>
        <taxon>Actinomycetota</taxon>
        <taxon>Actinomycetes</taxon>
        <taxon>Micrococcales</taxon>
        <taxon>Microbacteriaceae</taxon>
        <taxon>Microbacterium</taxon>
    </lineage>
</organism>
<name>A0A7D4QCV7_9MICO</name>
<evidence type="ECO:0008006" key="4">
    <source>
        <dbReference type="Google" id="ProtNLM"/>
    </source>
</evidence>
<evidence type="ECO:0000256" key="1">
    <source>
        <dbReference type="SAM" id="Phobius"/>
    </source>
</evidence>
<proteinExistence type="predicted"/>
<gene>
    <name evidence="2" type="ORF">HQM25_09750</name>
</gene>
<reference evidence="2 3" key="1">
    <citation type="submission" date="2020-05" db="EMBL/GenBank/DDBJ databases">
        <title>Strain PA2F3 complete genome.</title>
        <authorList>
            <person name="Kim Y.-S."/>
            <person name="Kim S.-J."/>
            <person name="Jung H.-k."/>
            <person name="Kim S.-E."/>
            <person name="Kim K.-H."/>
        </authorList>
    </citation>
    <scope>NUCLEOTIDE SEQUENCE [LARGE SCALE GENOMIC DNA]</scope>
    <source>
        <strain evidence="2 3">PA2F3</strain>
    </source>
</reference>
<evidence type="ECO:0000313" key="3">
    <source>
        <dbReference type="Proteomes" id="UP000502498"/>
    </source>
</evidence>
<feature type="transmembrane region" description="Helical" evidence="1">
    <location>
        <begin position="6"/>
        <end position="25"/>
    </location>
</feature>